<sequence length="257" mass="29146">MSLLKLLLPVRTRFAALLPSLNGIRCYHSFYHVEPPIADPCTIENKILDKAYKEFVPQEGFTDLAVKKGAEAVGVNPSSLGAIFNFTTASKDTAMELALYHLKYARQQMIEENKVQASKIFDEGERLKFLMGKRLLLNKPIINNYHQALGRMILPTNIPESLKELHNLADDLSYYAGDKSTDFAWYSKRFAVAGAFVQSELFMLADKSKNYQDTLQFATDRLNEVFKLGKAYNSFEEWALFNGISTLNLIRSQLVRG</sequence>
<feature type="chain" id="PRO_5033588040" description="Ubiquinone biosynthesis protein" evidence="9">
    <location>
        <begin position="16"/>
        <end position="257"/>
    </location>
</feature>
<evidence type="ECO:0000313" key="12">
    <source>
        <dbReference type="EMBL" id="VUG19693.1"/>
    </source>
</evidence>
<dbReference type="InterPro" id="IPR013718">
    <property type="entry name" value="COQ9_C"/>
</dbReference>
<evidence type="ECO:0000256" key="7">
    <source>
        <dbReference type="ARBA" id="ARBA00023128"/>
    </source>
</evidence>
<keyword evidence="6 8" id="KW-0446">Lipid-binding</keyword>
<dbReference type="GO" id="GO:0005743">
    <property type="term" value="C:mitochondrial inner membrane"/>
    <property type="evidence" value="ECO:0007669"/>
    <property type="project" value="TreeGrafter"/>
</dbReference>
<dbReference type="GO" id="GO:0006744">
    <property type="term" value="P:ubiquinone biosynthetic process"/>
    <property type="evidence" value="ECO:0007669"/>
    <property type="project" value="UniProtKB-UniRule"/>
</dbReference>
<evidence type="ECO:0000313" key="11">
    <source>
        <dbReference type="EMBL" id="KAF6011161.1"/>
    </source>
</evidence>
<feature type="domain" description="COQ9 C-terminal" evidence="10">
    <location>
        <begin position="158"/>
        <end position="228"/>
    </location>
</feature>
<dbReference type="Proteomes" id="UP000568158">
    <property type="component" value="Unassembled WGS sequence"/>
</dbReference>
<accession>A0A7D9D0L4</accession>
<dbReference type="InterPro" id="IPR012762">
    <property type="entry name" value="Ubiq_biosynth_COQ9"/>
</dbReference>
<evidence type="ECO:0000256" key="9">
    <source>
        <dbReference type="SAM" id="SignalP"/>
    </source>
</evidence>
<evidence type="ECO:0000259" key="10">
    <source>
        <dbReference type="Pfam" id="PF08511"/>
    </source>
</evidence>
<keyword evidence="4 8" id="KW-0831">Ubiquinone biosynthesis</keyword>
<comment type="similarity">
    <text evidence="3 8">Belongs to the COQ9 family.</text>
</comment>
<organism evidence="12 13">
    <name type="scientific">Dekkera bruxellensis</name>
    <name type="common">Brettanomyces custersii</name>
    <dbReference type="NCBI Taxonomy" id="5007"/>
    <lineage>
        <taxon>Eukaryota</taxon>
        <taxon>Fungi</taxon>
        <taxon>Dikarya</taxon>
        <taxon>Ascomycota</taxon>
        <taxon>Saccharomycotina</taxon>
        <taxon>Pichiomycetes</taxon>
        <taxon>Pichiales</taxon>
        <taxon>Pichiaceae</taxon>
        <taxon>Brettanomyces</taxon>
    </lineage>
</organism>
<dbReference type="EMBL" id="CABFWN010000005">
    <property type="protein sequence ID" value="VUG19693.1"/>
    <property type="molecule type" value="Genomic_DNA"/>
</dbReference>
<comment type="function">
    <text evidence="8">Membrane-associated protein that warps the membrane surface to access and bind aromatic isoprenes with high specificity, including ubiquinone (CoQ) isoprene intermediates and presents them directly to Coq7, therefore facilitating the Coq7-mediated hydroxylase step. Participates in the biosynthesis of coenzyme Q, also named ubiquinone, an essential lipid-soluble electron transporter for aerobic cellular respiration.</text>
</comment>
<proteinExistence type="inferred from homology"/>
<keyword evidence="5" id="KW-0809">Transit peptide</keyword>
<evidence type="ECO:0000256" key="8">
    <source>
        <dbReference type="RuleBase" id="RU366063"/>
    </source>
</evidence>
<dbReference type="EMBL" id="JABCYN010000025">
    <property type="protein sequence ID" value="KAF6011161.1"/>
    <property type="molecule type" value="Genomic_DNA"/>
</dbReference>
<evidence type="ECO:0000313" key="13">
    <source>
        <dbReference type="Proteomes" id="UP000478008"/>
    </source>
</evidence>
<dbReference type="AlphaFoldDB" id="A0A7D9D0L4"/>
<comment type="subcellular location">
    <subcellularLocation>
        <location evidence="1 8">Mitochondrion</location>
    </subcellularLocation>
</comment>
<evidence type="ECO:0000256" key="1">
    <source>
        <dbReference type="ARBA" id="ARBA00004173"/>
    </source>
</evidence>
<evidence type="ECO:0000256" key="5">
    <source>
        <dbReference type="ARBA" id="ARBA00022946"/>
    </source>
</evidence>
<evidence type="ECO:0000256" key="3">
    <source>
        <dbReference type="ARBA" id="ARBA00010766"/>
    </source>
</evidence>
<keyword evidence="13" id="KW-1185">Reference proteome</keyword>
<gene>
    <name evidence="12" type="primary">COQ9</name>
    <name evidence="12" type="ORF">DEBR0S5_09472G</name>
    <name evidence="11" type="ORF">HII12_002755</name>
</gene>
<dbReference type="Proteomes" id="UP000478008">
    <property type="component" value="Unassembled WGS sequence"/>
</dbReference>
<dbReference type="Gene3D" id="1.10.357.10">
    <property type="entry name" value="Tetracycline Repressor, domain 2"/>
    <property type="match status" value="1"/>
</dbReference>
<dbReference type="Pfam" id="PF08511">
    <property type="entry name" value="COQ9"/>
    <property type="match status" value="1"/>
</dbReference>
<reference evidence="12 13" key="1">
    <citation type="submission" date="2019-07" db="EMBL/GenBank/DDBJ databases">
        <authorList>
            <person name="Friedrich A."/>
            <person name="Schacherer J."/>
        </authorList>
    </citation>
    <scope>NUCLEOTIDE SEQUENCE [LARGE SCALE GENOMIC DNA]</scope>
</reference>
<keyword evidence="9" id="KW-0732">Signal</keyword>
<protein>
    <recommendedName>
        <fullName evidence="8">Ubiquinone biosynthesis protein</fullName>
    </recommendedName>
</protein>
<evidence type="ECO:0000256" key="6">
    <source>
        <dbReference type="ARBA" id="ARBA00023121"/>
    </source>
</evidence>
<evidence type="ECO:0000256" key="2">
    <source>
        <dbReference type="ARBA" id="ARBA00004749"/>
    </source>
</evidence>
<dbReference type="GO" id="GO:0008289">
    <property type="term" value="F:lipid binding"/>
    <property type="evidence" value="ECO:0007669"/>
    <property type="project" value="UniProtKB-UniRule"/>
</dbReference>
<reference evidence="11 14" key="2">
    <citation type="journal article" date="2020" name="Appl. Microbiol. Biotechnol.">
        <title>Targeted gene deletion in Brettanomyces bruxellensis with an expression-free CRISPR-Cas9 system.</title>
        <authorList>
            <person name="Varela C."/>
            <person name="Bartel C."/>
            <person name="Onetto C."/>
            <person name="Borneman A."/>
        </authorList>
    </citation>
    <scope>NUCLEOTIDE SEQUENCE [LARGE SCALE GENOMIC DNA]</scope>
    <source>
        <strain evidence="11 14">AWRI1613</strain>
    </source>
</reference>
<dbReference type="UniPathway" id="UPA00232"/>
<feature type="signal peptide" evidence="9">
    <location>
        <begin position="1"/>
        <end position="15"/>
    </location>
</feature>
<dbReference type="PANTHER" id="PTHR21427">
    <property type="entry name" value="UBIQUINONE BIOSYNTHESIS PROTEIN COQ9, MITOCHONDRIAL"/>
    <property type="match status" value="1"/>
</dbReference>
<keyword evidence="7 8" id="KW-0496">Mitochondrion</keyword>
<name>A0A7D9D0L4_DEKBR</name>
<evidence type="ECO:0000256" key="4">
    <source>
        <dbReference type="ARBA" id="ARBA00022688"/>
    </source>
</evidence>
<evidence type="ECO:0000313" key="14">
    <source>
        <dbReference type="Proteomes" id="UP000568158"/>
    </source>
</evidence>
<dbReference type="PANTHER" id="PTHR21427:SF19">
    <property type="entry name" value="UBIQUINONE BIOSYNTHESIS PROTEIN COQ9, MITOCHONDRIAL"/>
    <property type="match status" value="1"/>
</dbReference>
<comment type="pathway">
    <text evidence="2 8">Cofactor biosynthesis; ubiquinone biosynthesis.</text>
</comment>
<dbReference type="NCBIfam" id="TIGR02396">
    <property type="entry name" value="diverge_rpsU"/>
    <property type="match status" value="1"/>
</dbReference>